<sequence length="292" mass="33776">MAKCTNGPKSMTPQVLRELCKKNNLYLTPKLNDVLYLHYQGFQDIGGLEEYTGLKCLWLQCNAIGEVKGLDNQVELRCLYLQNNLIKVPKIENLGQCTQLDTLDLSHNQLRRVDNCTSDVLPVLHTLTIAHNFIRTAADIEDLTRCQMLSVLDLSHNKIDDILVVKTFARMPNLRVLTLTGNPIVGSIPSYRKTLILECLNLNYLDTRPVFPKDRALAEAWKRGGYQAEKEENERWNREERRKMRENINRVLRRRNEIKGQQMVELVASSSDEEEFTKSQTEDLEVKIKKIY</sequence>
<dbReference type="PROSITE" id="PS51450">
    <property type="entry name" value="LRR"/>
    <property type="match status" value="2"/>
</dbReference>
<keyword evidence="4" id="KW-0433">Leucine-rich repeat</keyword>
<name>A0A1B0EUN9_LUTLO</name>
<dbReference type="VEuPathDB" id="VectorBase:LLONM1_000418"/>
<dbReference type="InterPro" id="IPR050576">
    <property type="entry name" value="Cilia_flagella_integrity"/>
</dbReference>
<evidence type="ECO:0000256" key="7">
    <source>
        <dbReference type="ARBA" id="ARBA00023273"/>
    </source>
</evidence>
<organism evidence="10 11">
    <name type="scientific">Lutzomyia longipalpis</name>
    <name type="common">Sand fly</name>
    <dbReference type="NCBI Taxonomy" id="7200"/>
    <lineage>
        <taxon>Eukaryota</taxon>
        <taxon>Metazoa</taxon>
        <taxon>Ecdysozoa</taxon>
        <taxon>Arthropoda</taxon>
        <taxon>Hexapoda</taxon>
        <taxon>Insecta</taxon>
        <taxon>Pterygota</taxon>
        <taxon>Neoptera</taxon>
        <taxon>Endopterygota</taxon>
        <taxon>Diptera</taxon>
        <taxon>Nematocera</taxon>
        <taxon>Psychodoidea</taxon>
        <taxon>Psychodidae</taxon>
        <taxon>Lutzomyia</taxon>
        <taxon>Lutzomyia</taxon>
    </lineage>
</organism>
<evidence type="ECO:0000313" key="11">
    <source>
        <dbReference type="Proteomes" id="UP000092461"/>
    </source>
</evidence>
<evidence type="ECO:0000256" key="6">
    <source>
        <dbReference type="ARBA" id="ARBA00023069"/>
    </source>
</evidence>
<dbReference type="GO" id="GO:0035082">
    <property type="term" value="P:axoneme assembly"/>
    <property type="evidence" value="ECO:0007669"/>
    <property type="project" value="TreeGrafter"/>
</dbReference>
<proteinExistence type="inferred from homology"/>
<reference evidence="10" key="1">
    <citation type="submission" date="2020-05" db="UniProtKB">
        <authorList>
            <consortium name="EnsemblMetazoa"/>
        </authorList>
    </citation>
    <scope>IDENTIFICATION</scope>
    <source>
        <strain evidence="10">Jacobina</strain>
    </source>
</reference>
<dbReference type="EMBL" id="AJWK01015367">
    <property type="status" value="NOT_ANNOTATED_CDS"/>
    <property type="molecule type" value="Genomic_DNA"/>
</dbReference>
<evidence type="ECO:0000313" key="10">
    <source>
        <dbReference type="EnsemblMetazoa" id="LLOJ004872-PA"/>
    </source>
</evidence>
<comment type="function">
    <text evidence="1">Cilium-specific protein required for cilia structures.</text>
</comment>
<keyword evidence="6" id="KW-0969">Cilium</keyword>
<keyword evidence="9" id="KW-0175">Coiled coil</keyword>
<dbReference type="PRINTS" id="PR00019">
    <property type="entry name" value="LEURICHRPT"/>
</dbReference>
<evidence type="ECO:0000256" key="2">
    <source>
        <dbReference type="ARBA" id="ARBA00004138"/>
    </source>
</evidence>
<protein>
    <recommendedName>
        <fullName evidence="8">Dynein axonemal assembly factor 1 homolog</fullName>
    </recommendedName>
</protein>
<accession>A0A1B0EUN9</accession>
<evidence type="ECO:0000256" key="8">
    <source>
        <dbReference type="ARBA" id="ARBA00024433"/>
    </source>
</evidence>
<dbReference type="InterPro" id="IPR032675">
    <property type="entry name" value="LRR_dom_sf"/>
</dbReference>
<evidence type="ECO:0000256" key="1">
    <source>
        <dbReference type="ARBA" id="ARBA00003843"/>
    </source>
</evidence>
<keyword evidence="5" id="KW-0677">Repeat</keyword>
<evidence type="ECO:0000256" key="3">
    <source>
        <dbReference type="ARBA" id="ARBA00006453"/>
    </source>
</evidence>
<dbReference type="GO" id="GO:0070840">
    <property type="term" value="F:dynein complex binding"/>
    <property type="evidence" value="ECO:0007669"/>
    <property type="project" value="TreeGrafter"/>
</dbReference>
<dbReference type="Proteomes" id="UP000092461">
    <property type="component" value="Unassembled WGS sequence"/>
</dbReference>
<dbReference type="Pfam" id="PF14580">
    <property type="entry name" value="LRR_9"/>
    <property type="match status" value="1"/>
</dbReference>
<dbReference type="VEuPathDB" id="VectorBase:LLOJ004872"/>
<comment type="similarity">
    <text evidence="3">Belongs to the DNAAF1 family.</text>
</comment>
<evidence type="ECO:0000256" key="5">
    <source>
        <dbReference type="ARBA" id="ARBA00022737"/>
    </source>
</evidence>
<evidence type="ECO:0000256" key="4">
    <source>
        <dbReference type="ARBA" id="ARBA00022614"/>
    </source>
</evidence>
<keyword evidence="11" id="KW-1185">Reference proteome</keyword>
<dbReference type="SUPFAM" id="SSF52075">
    <property type="entry name" value="Outer arm dynein light chain 1"/>
    <property type="match status" value="1"/>
</dbReference>
<evidence type="ECO:0000256" key="9">
    <source>
        <dbReference type="SAM" id="Coils"/>
    </source>
</evidence>
<dbReference type="PANTHER" id="PTHR45973">
    <property type="entry name" value="PROTEIN PHOSPHATASE 1 REGULATORY SUBUNIT SDS22-RELATED"/>
    <property type="match status" value="1"/>
</dbReference>
<dbReference type="EnsemblMetazoa" id="LLOJ004872-RA">
    <property type="protein sequence ID" value="LLOJ004872-PA"/>
    <property type="gene ID" value="LLOJ004872"/>
</dbReference>
<dbReference type="FunFam" id="3.80.10.10:FF:000166">
    <property type="entry name" value="Dynein assembly factor 1, axonemal"/>
    <property type="match status" value="1"/>
</dbReference>
<keyword evidence="7" id="KW-0966">Cell projection</keyword>
<dbReference type="Gene3D" id="3.80.10.10">
    <property type="entry name" value="Ribonuclease Inhibitor"/>
    <property type="match status" value="2"/>
</dbReference>
<dbReference type="InterPro" id="IPR001611">
    <property type="entry name" value="Leu-rich_rpt"/>
</dbReference>
<feature type="coiled-coil region" evidence="9">
    <location>
        <begin position="226"/>
        <end position="261"/>
    </location>
</feature>
<comment type="subcellular location">
    <subcellularLocation>
        <location evidence="2">Cell projection</location>
        <location evidence="2">Cilium</location>
    </subcellularLocation>
</comment>
<dbReference type="GO" id="GO:0005930">
    <property type="term" value="C:axoneme"/>
    <property type="evidence" value="ECO:0007669"/>
    <property type="project" value="TreeGrafter"/>
</dbReference>
<dbReference type="AlphaFoldDB" id="A0A1B0EUN9"/>
<dbReference type="PANTHER" id="PTHR45973:SF9">
    <property type="entry name" value="LEUCINE-RICH REPEAT-CONTAINING PROTEIN 46"/>
    <property type="match status" value="1"/>
</dbReference>